<dbReference type="PROSITE" id="PS51257">
    <property type="entry name" value="PROKAR_LIPOPROTEIN"/>
    <property type="match status" value="1"/>
</dbReference>
<dbReference type="Proteomes" id="UP000502756">
    <property type="component" value="Chromosome"/>
</dbReference>
<name>A0A6M5Y2L9_9BACT</name>
<accession>A0A6M5Y2L9</accession>
<keyword evidence="1" id="KW-0732">Signal</keyword>
<dbReference type="RefSeq" id="WP_171738726.1">
    <property type="nucleotide sequence ID" value="NZ_CP053435.1"/>
</dbReference>
<evidence type="ECO:0008006" key="4">
    <source>
        <dbReference type="Google" id="ProtNLM"/>
    </source>
</evidence>
<keyword evidence="3" id="KW-1185">Reference proteome</keyword>
<organism evidence="2 3">
    <name type="scientific">Spirosoma taeanense</name>
    <dbReference type="NCBI Taxonomy" id="2735870"/>
    <lineage>
        <taxon>Bacteria</taxon>
        <taxon>Pseudomonadati</taxon>
        <taxon>Bacteroidota</taxon>
        <taxon>Cytophagia</taxon>
        <taxon>Cytophagales</taxon>
        <taxon>Cytophagaceae</taxon>
        <taxon>Spirosoma</taxon>
    </lineage>
</organism>
<sequence length="291" mass="32674">MKNVSALPLMLVVLLGFLVSCSRKAEEDLTPVNTYPRIRQIVYQEHEGISSTVLNGYLTNPLALDTAPNAYSATFTYDNRGRLITETNQKLTYSTTRVLRSAQNASLGFDTLYLNPQGFVQKSVITYARNNFLTSVKQYDADGYLTSEQAQLLDPCYGSRHQAAISHTIRNGNRVATSVQEQMTGTVSIQTQYEFDESQPNTGLGFDTFKVFSNCAGMFSAYGNPSTDLYGKLNRNLIRKATRTINGGAVTQYTYYYTFDEKKRVKTQIVTAQQPNSSVYAINRRVYTYLD</sequence>
<reference evidence="2 3" key="1">
    <citation type="submission" date="2020-05" db="EMBL/GenBank/DDBJ databases">
        <title>Genome sequencing of Spirosoma sp. TS118.</title>
        <authorList>
            <person name="Lee J.-H."/>
            <person name="Jeong S."/>
            <person name="Zhao L."/>
            <person name="Jung J.-H."/>
            <person name="Kim M.-K."/>
            <person name="Lim S."/>
        </authorList>
    </citation>
    <scope>NUCLEOTIDE SEQUENCE [LARGE SCALE GENOMIC DNA]</scope>
    <source>
        <strain evidence="2 3">TS118</strain>
    </source>
</reference>
<proteinExistence type="predicted"/>
<feature type="chain" id="PRO_5026856835" description="YD repeat-containing protein" evidence="1">
    <location>
        <begin position="26"/>
        <end position="291"/>
    </location>
</feature>
<dbReference type="KEGG" id="stae:HNV11_05560"/>
<evidence type="ECO:0000313" key="2">
    <source>
        <dbReference type="EMBL" id="QJW88887.1"/>
    </source>
</evidence>
<dbReference type="EMBL" id="CP053435">
    <property type="protein sequence ID" value="QJW88887.1"/>
    <property type="molecule type" value="Genomic_DNA"/>
</dbReference>
<evidence type="ECO:0000256" key="1">
    <source>
        <dbReference type="SAM" id="SignalP"/>
    </source>
</evidence>
<gene>
    <name evidence="2" type="ORF">HNV11_05560</name>
</gene>
<evidence type="ECO:0000313" key="3">
    <source>
        <dbReference type="Proteomes" id="UP000502756"/>
    </source>
</evidence>
<dbReference type="AlphaFoldDB" id="A0A6M5Y2L9"/>
<protein>
    <recommendedName>
        <fullName evidence="4">YD repeat-containing protein</fullName>
    </recommendedName>
</protein>
<feature type="signal peptide" evidence="1">
    <location>
        <begin position="1"/>
        <end position="25"/>
    </location>
</feature>